<dbReference type="AlphaFoldDB" id="B6S343"/>
<feature type="compositionally biased region" description="Polar residues" evidence="9">
    <location>
        <begin position="193"/>
        <end position="214"/>
    </location>
</feature>
<evidence type="ECO:0000256" key="2">
    <source>
        <dbReference type="ARBA" id="ARBA00022490"/>
    </source>
</evidence>
<comment type="similarity">
    <text evidence="8">Belongs to the nanos family.</text>
</comment>
<feature type="region of interest" description="Disordered" evidence="9">
    <location>
        <begin position="301"/>
        <end position="328"/>
    </location>
</feature>
<organism evidence="11">
    <name type="scientific">Philodina roseola</name>
    <name type="common">Rotifer</name>
    <dbReference type="NCBI Taxonomy" id="96448"/>
    <lineage>
        <taxon>Eukaryota</taxon>
        <taxon>Metazoa</taxon>
        <taxon>Spiralia</taxon>
        <taxon>Gnathifera</taxon>
        <taxon>Rotifera</taxon>
        <taxon>Eurotatoria</taxon>
        <taxon>Bdelloidea</taxon>
        <taxon>Philodinida</taxon>
        <taxon>Philodinidae</taxon>
        <taxon>Philodina</taxon>
    </lineage>
</organism>
<evidence type="ECO:0000256" key="7">
    <source>
        <dbReference type="ARBA" id="ARBA00022884"/>
    </source>
</evidence>
<dbReference type="PANTHER" id="PTHR12887">
    <property type="entry name" value="NANOS PROTEIN"/>
    <property type="match status" value="1"/>
</dbReference>
<keyword evidence="6 8" id="KW-0810">Translation regulation</keyword>
<evidence type="ECO:0000313" key="11">
    <source>
        <dbReference type="EMBL" id="ACI90363.1"/>
    </source>
</evidence>
<keyword evidence="5" id="KW-0862">Zinc</keyword>
<dbReference type="GO" id="GO:0006417">
    <property type="term" value="P:regulation of translation"/>
    <property type="evidence" value="ECO:0007669"/>
    <property type="project" value="UniProtKB-UniRule"/>
</dbReference>
<feature type="region of interest" description="Disordered" evidence="9">
    <location>
        <begin position="193"/>
        <end position="221"/>
    </location>
</feature>
<sequence>METSLGRGHSIPEEFGLTDFYSPPSSLIDDIDEREDELFYPEDEQNDELNSIVPSQDPTLPSSLIDEINCLNLSKKYFFRRFFFSFLNENEMFAGTVKSPEGATPPPTPLNPSRSIVPSNLTLNGNADLSMTNWSLGGTSTTDMRNANSLFSRPIDQTSKTTNSQFLAPLPSTTTTTFERYLAEQRRLSDSIPRSSTTLDFPLNNRPSSLSGSNPEIPLGKNEKNLFVSSSSSFLDISRLYSYMSPVEDISSPSRLSSTTPWSTSDDSLSQYSMSSRMTGTNPYGSSVQLKTTSWLPNANPFIPKSNGTSNYQTSPTTPTTASSSQSMINPFQSQNSWLLSEMSAMLRQNQHQQTSMVTLNSNITLSTTAQQILASNMNNGNNNNNNRPLRSEKIDIEIIKHLIREAKWKRQCGLKKEVCVFCRNNGENELIYSSHSLKDSLGNVTCPILRAYQCPICGATGAQAHTIKYCQATGDDNNQHIPTPYEKMIRTQCMQSFGFDDNFTSQLPPLFDPLAASPSSLYTNGWSNSYL</sequence>
<keyword evidence="7 8" id="KW-0694">RNA-binding</keyword>
<keyword evidence="2" id="KW-0963">Cytoplasm</keyword>
<dbReference type="InterPro" id="IPR008705">
    <property type="entry name" value="Nanos/Xcar2"/>
</dbReference>
<dbReference type="Gene3D" id="4.10.60.30">
    <property type="entry name" value="Nanos, RNA-binding domain"/>
    <property type="match status" value="1"/>
</dbReference>
<protein>
    <submittedName>
        <fullName evidence="11">CNNOS1-like protein</fullName>
    </submittedName>
</protein>
<keyword evidence="3" id="KW-0479">Metal-binding</keyword>
<dbReference type="GO" id="GO:0005737">
    <property type="term" value="C:cytoplasm"/>
    <property type="evidence" value="ECO:0007669"/>
    <property type="project" value="UniProtKB-SubCell"/>
</dbReference>
<dbReference type="GO" id="GO:0003723">
    <property type="term" value="F:RNA binding"/>
    <property type="evidence" value="ECO:0007669"/>
    <property type="project" value="UniProtKB-UniRule"/>
</dbReference>
<dbReference type="Pfam" id="PF05741">
    <property type="entry name" value="zf-nanos"/>
    <property type="match status" value="1"/>
</dbReference>
<dbReference type="InterPro" id="IPR038129">
    <property type="entry name" value="Nanos_sf"/>
</dbReference>
<feature type="domain" description="Nanos-type" evidence="10">
    <location>
        <begin position="419"/>
        <end position="473"/>
    </location>
</feature>
<evidence type="ECO:0000256" key="4">
    <source>
        <dbReference type="ARBA" id="ARBA00022771"/>
    </source>
</evidence>
<keyword evidence="4 8" id="KW-0863">Zinc-finger</keyword>
<accession>B6S343</accession>
<feature type="compositionally biased region" description="Low complexity" evidence="9">
    <location>
        <begin position="309"/>
        <end position="327"/>
    </location>
</feature>
<dbReference type="InterPro" id="IPR024161">
    <property type="entry name" value="Znf_nanos-typ"/>
</dbReference>
<dbReference type="PROSITE" id="PS51522">
    <property type="entry name" value="ZF_NANOS"/>
    <property type="match status" value="1"/>
</dbReference>
<evidence type="ECO:0000259" key="10">
    <source>
        <dbReference type="PROSITE" id="PS51522"/>
    </source>
</evidence>
<evidence type="ECO:0000256" key="1">
    <source>
        <dbReference type="ARBA" id="ARBA00004496"/>
    </source>
</evidence>
<evidence type="ECO:0000256" key="9">
    <source>
        <dbReference type="SAM" id="MobiDB-lite"/>
    </source>
</evidence>
<reference evidence="11" key="1">
    <citation type="submission" date="2008-04" db="EMBL/GenBank/DDBJ databases">
        <title>Hox genes are not clustered in the bdelloid rotifer Philodina roseola.</title>
        <authorList>
            <person name="Mark Welch J.L."/>
            <person name="Mark Welch D.B."/>
        </authorList>
    </citation>
    <scope>NUCLEOTIDE SEQUENCE</scope>
</reference>
<feature type="compositionally biased region" description="Low complexity" evidence="9">
    <location>
        <begin position="256"/>
        <end position="275"/>
    </location>
</feature>
<evidence type="ECO:0000256" key="6">
    <source>
        <dbReference type="ARBA" id="ARBA00022845"/>
    </source>
</evidence>
<evidence type="ECO:0000256" key="5">
    <source>
        <dbReference type="ARBA" id="ARBA00022833"/>
    </source>
</evidence>
<comment type="subcellular location">
    <subcellularLocation>
        <location evidence="1">Cytoplasm</location>
    </subcellularLocation>
</comment>
<dbReference type="GO" id="GO:0008270">
    <property type="term" value="F:zinc ion binding"/>
    <property type="evidence" value="ECO:0007669"/>
    <property type="project" value="UniProtKB-KW"/>
</dbReference>
<dbReference type="EMBL" id="EU637021">
    <property type="protein sequence ID" value="ACI90363.1"/>
    <property type="molecule type" value="Genomic_DNA"/>
</dbReference>
<name>B6S343_PHIRO</name>
<proteinExistence type="inferred from homology"/>
<evidence type="ECO:0000256" key="8">
    <source>
        <dbReference type="PROSITE-ProRule" id="PRU00855"/>
    </source>
</evidence>
<feature type="region of interest" description="Disordered" evidence="9">
    <location>
        <begin position="249"/>
        <end position="275"/>
    </location>
</feature>
<evidence type="ECO:0000256" key="3">
    <source>
        <dbReference type="ARBA" id="ARBA00022723"/>
    </source>
</evidence>